<evidence type="ECO:0000256" key="11">
    <source>
        <dbReference type="SAM" id="Coils"/>
    </source>
</evidence>
<dbReference type="FunFam" id="3.40.850.10:FF:000029">
    <property type="entry name" value="Kinesin-like protein KIF17"/>
    <property type="match status" value="1"/>
</dbReference>
<dbReference type="Pfam" id="PF00225">
    <property type="entry name" value="Kinesin"/>
    <property type="match status" value="1"/>
</dbReference>
<evidence type="ECO:0000256" key="12">
    <source>
        <dbReference type="SAM" id="MobiDB-lite"/>
    </source>
</evidence>
<feature type="coiled-coil region" evidence="11">
    <location>
        <begin position="438"/>
        <end position="603"/>
    </location>
</feature>
<evidence type="ECO:0000256" key="5">
    <source>
        <dbReference type="ARBA" id="ARBA00022840"/>
    </source>
</evidence>
<name>A0A1Y2D072_9FUNG</name>
<reference evidence="14 15" key="1">
    <citation type="submission" date="2016-07" db="EMBL/GenBank/DDBJ databases">
        <title>Pervasive Adenine N6-methylation of Active Genes in Fungi.</title>
        <authorList>
            <consortium name="DOE Joint Genome Institute"/>
            <person name="Mondo S.J."/>
            <person name="Dannebaum R.O."/>
            <person name="Kuo R.C."/>
            <person name="Labutti K."/>
            <person name="Haridas S."/>
            <person name="Kuo A."/>
            <person name="Salamov A."/>
            <person name="Ahrendt S.R."/>
            <person name="Lipzen A."/>
            <person name="Sullivan W."/>
            <person name="Andreopoulos W.B."/>
            <person name="Clum A."/>
            <person name="Lindquist E."/>
            <person name="Daum C."/>
            <person name="Ramamoorthy G.K."/>
            <person name="Gryganskyi A."/>
            <person name="Culley D."/>
            <person name="Magnuson J.K."/>
            <person name="James T.Y."/>
            <person name="O'Malley M.A."/>
            <person name="Stajich J.E."/>
            <person name="Spatafora J.W."/>
            <person name="Visel A."/>
            <person name="Grigoriev I.V."/>
        </authorList>
    </citation>
    <scope>NUCLEOTIDE SEQUENCE [LARGE SCALE GENOMIC DNA]</scope>
    <source>
        <strain evidence="14 15">JEL800</strain>
    </source>
</reference>
<dbReference type="GO" id="GO:0008017">
    <property type="term" value="F:microtubule binding"/>
    <property type="evidence" value="ECO:0007669"/>
    <property type="project" value="InterPro"/>
</dbReference>
<comment type="subcellular location">
    <subcellularLocation>
        <location evidence="1">Cytoplasm</location>
        <location evidence="1">Cytoskeleton</location>
    </subcellularLocation>
</comment>
<protein>
    <recommendedName>
        <fullName evidence="10">Kinesin-like protein</fullName>
    </recommendedName>
</protein>
<keyword evidence="7 9" id="KW-0505">Motor protein</keyword>
<dbReference type="InterPro" id="IPR027417">
    <property type="entry name" value="P-loop_NTPase"/>
</dbReference>
<dbReference type="InterPro" id="IPR019821">
    <property type="entry name" value="Kinesin_motor_CS"/>
</dbReference>
<comment type="similarity">
    <text evidence="9 10">Belongs to the TRAFAC class myosin-kinesin ATPase superfamily. Kinesin family.</text>
</comment>
<feature type="compositionally biased region" description="Low complexity" evidence="12">
    <location>
        <begin position="417"/>
        <end position="427"/>
    </location>
</feature>
<evidence type="ECO:0000256" key="9">
    <source>
        <dbReference type="PROSITE-ProRule" id="PRU00283"/>
    </source>
</evidence>
<evidence type="ECO:0000256" key="6">
    <source>
        <dbReference type="ARBA" id="ARBA00023054"/>
    </source>
</evidence>
<dbReference type="GO" id="GO:0005524">
    <property type="term" value="F:ATP binding"/>
    <property type="evidence" value="ECO:0007669"/>
    <property type="project" value="UniProtKB-UniRule"/>
</dbReference>
<feature type="domain" description="Kinesin motor" evidence="13">
    <location>
        <begin position="5"/>
        <end position="338"/>
    </location>
</feature>
<dbReference type="InterPro" id="IPR036961">
    <property type="entry name" value="Kinesin_motor_dom_sf"/>
</dbReference>
<dbReference type="PANTHER" id="PTHR47969">
    <property type="entry name" value="CHROMOSOME-ASSOCIATED KINESIN KIF4A-RELATED"/>
    <property type="match status" value="1"/>
</dbReference>
<dbReference type="GO" id="GO:0005874">
    <property type="term" value="C:microtubule"/>
    <property type="evidence" value="ECO:0007669"/>
    <property type="project" value="UniProtKB-KW"/>
</dbReference>
<evidence type="ECO:0000313" key="15">
    <source>
        <dbReference type="Proteomes" id="UP000193642"/>
    </source>
</evidence>
<evidence type="ECO:0000259" key="13">
    <source>
        <dbReference type="PROSITE" id="PS50067"/>
    </source>
</evidence>
<dbReference type="PANTHER" id="PTHR47969:SF21">
    <property type="entry name" value="KINESIN-LIKE PROTEIN"/>
    <property type="match status" value="1"/>
</dbReference>
<evidence type="ECO:0000313" key="14">
    <source>
        <dbReference type="EMBL" id="ORY51985.1"/>
    </source>
</evidence>
<sequence length="699" mass="78216">MPAEAVIVCVRCRPFSEKEKERVSGAKKCVQIQPDRGAVTLQSPKSEEDIKNFTFDAAFDENCTQIEVYNSTARIIVDAVLNGFNGTVFCYGQTGTGKTFSMQGISNVPHLRGIIPNAFNHIFDHIARSKHKKFLVRVSFLEIYNEEIRDLLVKKGKGGLELKEHPETGVYVKDLSGYVVKSVAEMEQLMNVGNNARSVGATLMNETSSRSHSIFTITIESSEAGGGVDGEDRFVLGKLHLVDLAGSERQSKTGASGDRLKEATKINLSLSALGNCISALVDGKSSHIPYRDSKLTRLLQDSLGGNAKTLMIATLSPASYNYDETLSTLRYANRAKNIKNKPKINEDPKDAMLREYQEEINKLKQALEAKQKGTTVIKKVVRKKIMKKVKKPSDSGQGRGSSGGDNDSDSSDDDDSASSSEAEGASSNTLSGLDVETIARLEAEVDAEKRALLASKNMVIEEKQRIAAELEKRAQELEAERQTREHIAKKLAAMEDKLLVGGVNIIDRVAEKEKELEQAQMAVREKKRAERELQQRLENRQELQLQMEENYASLQEEVDVKSKKLKKLWAKVQAAKAEISDLQDEFRNEREDLLDTIRELSRELSLKVSVIDNFIPLEESRKIESRATYDEETNDWKLDKLTNINLSNKVKRPCALQGTKRPLSQFAKTVMMSSEGSFRYYHENILRLKVEMNDADIRK</sequence>
<dbReference type="EMBL" id="MCGO01000004">
    <property type="protein sequence ID" value="ORY51985.1"/>
    <property type="molecule type" value="Genomic_DNA"/>
</dbReference>
<keyword evidence="2" id="KW-0963">Cytoplasm</keyword>
<comment type="caution">
    <text evidence="14">The sequence shown here is derived from an EMBL/GenBank/DDBJ whole genome shotgun (WGS) entry which is preliminary data.</text>
</comment>
<feature type="region of interest" description="Disordered" evidence="12">
    <location>
        <begin position="387"/>
        <end position="431"/>
    </location>
</feature>
<dbReference type="SUPFAM" id="SSF52540">
    <property type="entry name" value="P-loop containing nucleoside triphosphate hydrolases"/>
    <property type="match status" value="1"/>
</dbReference>
<keyword evidence="3 10" id="KW-0493">Microtubule</keyword>
<dbReference type="PRINTS" id="PR00380">
    <property type="entry name" value="KINESINHEAVY"/>
</dbReference>
<evidence type="ECO:0000256" key="2">
    <source>
        <dbReference type="ARBA" id="ARBA00022490"/>
    </source>
</evidence>
<dbReference type="InterPro" id="IPR001752">
    <property type="entry name" value="Kinesin_motor_dom"/>
</dbReference>
<evidence type="ECO:0000256" key="3">
    <source>
        <dbReference type="ARBA" id="ARBA00022701"/>
    </source>
</evidence>
<keyword evidence="8" id="KW-0206">Cytoskeleton</keyword>
<dbReference type="Gene3D" id="3.40.850.10">
    <property type="entry name" value="Kinesin motor domain"/>
    <property type="match status" value="1"/>
</dbReference>
<dbReference type="GO" id="GO:0007018">
    <property type="term" value="P:microtubule-based movement"/>
    <property type="evidence" value="ECO:0007669"/>
    <property type="project" value="InterPro"/>
</dbReference>
<keyword evidence="15" id="KW-1185">Reference proteome</keyword>
<keyword evidence="6 11" id="KW-0175">Coiled coil</keyword>
<dbReference type="PROSITE" id="PS50067">
    <property type="entry name" value="KINESIN_MOTOR_2"/>
    <property type="match status" value="1"/>
</dbReference>
<feature type="binding site" evidence="9">
    <location>
        <begin position="92"/>
        <end position="99"/>
    </location>
    <ligand>
        <name>ATP</name>
        <dbReference type="ChEBI" id="CHEBI:30616"/>
    </ligand>
</feature>
<proteinExistence type="inferred from homology"/>
<gene>
    <name evidence="14" type="ORF">BCR33DRAFT_675769</name>
</gene>
<evidence type="ECO:0000256" key="10">
    <source>
        <dbReference type="RuleBase" id="RU000394"/>
    </source>
</evidence>
<dbReference type="STRING" id="329046.A0A1Y2D072"/>
<evidence type="ECO:0000256" key="4">
    <source>
        <dbReference type="ARBA" id="ARBA00022741"/>
    </source>
</evidence>
<evidence type="ECO:0000256" key="7">
    <source>
        <dbReference type="ARBA" id="ARBA00023175"/>
    </source>
</evidence>
<dbReference type="AlphaFoldDB" id="A0A1Y2D072"/>
<dbReference type="PROSITE" id="PS00411">
    <property type="entry name" value="KINESIN_MOTOR_1"/>
    <property type="match status" value="1"/>
</dbReference>
<evidence type="ECO:0000256" key="8">
    <source>
        <dbReference type="ARBA" id="ARBA00023212"/>
    </source>
</evidence>
<dbReference type="GO" id="GO:0003777">
    <property type="term" value="F:microtubule motor activity"/>
    <property type="evidence" value="ECO:0007669"/>
    <property type="project" value="InterPro"/>
</dbReference>
<accession>A0A1Y2D072</accession>
<feature type="compositionally biased region" description="Acidic residues" evidence="12">
    <location>
        <begin position="406"/>
        <end position="416"/>
    </location>
</feature>
<keyword evidence="5 9" id="KW-0067">ATP-binding</keyword>
<organism evidence="14 15">
    <name type="scientific">Rhizoclosmatium globosum</name>
    <dbReference type="NCBI Taxonomy" id="329046"/>
    <lineage>
        <taxon>Eukaryota</taxon>
        <taxon>Fungi</taxon>
        <taxon>Fungi incertae sedis</taxon>
        <taxon>Chytridiomycota</taxon>
        <taxon>Chytridiomycota incertae sedis</taxon>
        <taxon>Chytridiomycetes</taxon>
        <taxon>Chytridiales</taxon>
        <taxon>Chytriomycetaceae</taxon>
        <taxon>Rhizoclosmatium</taxon>
    </lineage>
</organism>
<evidence type="ECO:0000256" key="1">
    <source>
        <dbReference type="ARBA" id="ARBA00004245"/>
    </source>
</evidence>
<dbReference type="OrthoDB" id="3176171at2759"/>
<dbReference type="SMART" id="SM00129">
    <property type="entry name" value="KISc"/>
    <property type="match status" value="1"/>
</dbReference>
<dbReference type="InterPro" id="IPR027640">
    <property type="entry name" value="Kinesin-like_fam"/>
</dbReference>
<dbReference type="Proteomes" id="UP000193642">
    <property type="component" value="Unassembled WGS sequence"/>
</dbReference>
<keyword evidence="4 9" id="KW-0547">Nucleotide-binding</keyword>